<organism evidence="6">
    <name type="scientific">marine metagenome</name>
    <dbReference type="NCBI Taxonomy" id="408172"/>
    <lineage>
        <taxon>unclassified sequences</taxon>
        <taxon>metagenomes</taxon>
        <taxon>ecological metagenomes</taxon>
    </lineage>
</organism>
<gene>
    <name evidence="6" type="ORF">METZ01_LOCUS317522</name>
</gene>
<dbReference type="InterPro" id="IPR050251">
    <property type="entry name" value="HpcH-HpaI_aldolase"/>
</dbReference>
<dbReference type="GO" id="GO:0046872">
    <property type="term" value="F:metal ion binding"/>
    <property type="evidence" value="ECO:0007669"/>
    <property type="project" value="UniProtKB-KW"/>
</dbReference>
<evidence type="ECO:0000313" key="6">
    <source>
        <dbReference type="EMBL" id="SVC64668.1"/>
    </source>
</evidence>
<dbReference type="InterPro" id="IPR040442">
    <property type="entry name" value="Pyrv_kinase-like_dom_sf"/>
</dbReference>
<name>A0A382NVZ0_9ZZZZ</name>
<dbReference type="Pfam" id="PF03328">
    <property type="entry name" value="HpcH_HpaI"/>
    <property type="match status" value="1"/>
</dbReference>
<dbReference type="EMBL" id="UINC01102782">
    <property type="protein sequence ID" value="SVC64668.1"/>
    <property type="molecule type" value="Genomic_DNA"/>
</dbReference>
<dbReference type="GO" id="GO:0016832">
    <property type="term" value="F:aldehyde-lyase activity"/>
    <property type="evidence" value="ECO:0007669"/>
    <property type="project" value="TreeGrafter"/>
</dbReference>
<keyword evidence="3" id="KW-0456">Lyase</keyword>
<sequence>LAEMDGERDARGQLDLAPLVRIPQEGDEDFKWAVKQVLDVGALGIILPHVDTKDEAMRFVRAMRYPPTRNAQQPEPRGERGWGPGRATRLWGLSNSTEYHDLADVWPLNPSGELFAVAIIESAEAVRNITEILEAPLSAIMVVPGDMSLDMGLGPPGNENYPEIDAAYQTVLTACLAQTTVICGCGDSRSRMQMRFDEGWRFFLPIGN</sequence>
<evidence type="ECO:0000259" key="5">
    <source>
        <dbReference type="Pfam" id="PF03328"/>
    </source>
</evidence>
<evidence type="ECO:0000256" key="4">
    <source>
        <dbReference type="SAM" id="MobiDB-lite"/>
    </source>
</evidence>
<protein>
    <recommendedName>
        <fullName evidence="5">HpcH/HpaI aldolase/citrate lyase domain-containing protein</fullName>
    </recommendedName>
</protein>
<dbReference type="InterPro" id="IPR005000">
    <property type="entry name" value="Aldolase/citrate-lyase_domain"/>
</dbReference>
<dbReference type="Gene3D" id="3.20.20.60">
    <property type="entry name" value="Phosphoenolpyruvate-binding domains"/>
    <property type="match status" value="1"/>
</dbReference>
<evidence type="ECO:0000256" key="3">
    <source>
        <dbReference type="ARBA" id="ARBA00023239"/>
    </source>
</evidence>
<reference evidence="6" key="1">
    <citation type="submission" date="2018-05" db="EMBL/GenBank/DDBJ databases">
        <authorList>
            <person name="Lanie J.A."/>
            <person name="Ng W.-L."/>
            <person name="Kazmierczak K.M."/>
            <person name="Andrzejewski T.M."/>
            <person name="Davidsen T.M."/>
            <person name="Wayne K.J."/>
            <person name="Tettelin H."/>
            <person name="Glass J.I."/>
            <person name="Rusch D."/>
            <person name="Podicherti R."/>
            <person name="Tsui H.-C.T."/>
            <person name="Winkler M.E."/>
        </authorList>
    </citation>
    <scope>NUCLEOTIDE SEQUENCE</scope>
</reference>
<keyword evidence="2" id="KW-0479">Metal-binding</keyword>
<feature type="non-terminal residue" evidence="6">
    <location>
        <position position="1"/>
    </location>
</feature>
<feature type="region of interest" description="Disordered" evidence="4">
    <location>
        <begin position="65"/>
        <end position="85"/>
    </location>
</feature>
<evidence type="ECO:0000256" key="1">
    <source>
        <dbReference type="ARBA" id="ARBA00005568"/>
    </source>
</evidence>
<dbReference type="PANTHER" id="PTHR30502:SF0">
    <property type="entry name" value="PHOSPHOENOLPYRUVATE CARBOXYLASE FAMILY PROTEIN"/>
    <property type="match status" value="1"/>
</dbReference>
<dbReference type="GO" id="GO:0005737">
    <property type="term" value="C:cytoplasm"/>
    <property type="evidence" value="ECO:0007669"/>
    <property type="project" value="TreeGrafter"/>
</dbReference>
<dbReference type="PANTHER" id="PTHR30502">
    <property type="entry name" value="2-KETO-3-DEOXY-L-RHAMNONATE ALDOLASE"/>
    <property type="match status" value="1"/>
</dbReference>
<dbReference type="InterPro" id="IPR015813">
    <property type="entry name" value="Pyrv/PenolPyrv_kinase-like_dom"/>
</dbReference>
<proteinExistence type="inferred from homology"/>
<comment type="similarity">
    <text evidence="1">Belongs to the HpcH/HpaI aldolase family.</text>
</comment>
<dbReference type="SUPFAM" id="SSF51621">
    <property type="entry name" value="Phosphoenolpyruvate/pyruvate domain"/>
    <property type="match status" value="1"/>
</dbReference>
<accession>A0A382NVZ0</accession>
<evidence type="ECO:0000256" key="2">
    <source>
        <dbReference type="ARBA" id="ARBA00022723"/>
    </source>
</evidence>
<feature type="domain" description="HpcH/HpaI aldolase/citrate lyase" evidence="5">
    <location>
        <begin position="14"/>
        <end position="178"/>
    </location>
</feature>
<dbReference type="AlphaFoldDB" id="A0A382NVZ0"/>